<dbReference type="InterPro" id="IPR012460">
    <property type="entry name" value="DUF1667"/>
</dbReference>
<dbReference type="EMBL" id="QEKH01000001">
    <property type="protein sequence ID" value="PVY45869.1"/>
    <property type="molecule type" value="Genomic_DNA"/>
</dbReference>
<keyword evidence="2" id="KW-1185">Reference proteome</keyword>
<sequence>MEEKHLICISCPTGCRLSASRETADGEWKITGNRCPRGVAYAQNELHDPRRIVTAVVRCDSELLPCLPVRTNAALPKRFIAPLLNRLYQMEVKIPVKCGELLLADIENTGVNVIFSCDCVK</sequence>
<dbReference type="InterPro" id="IPR036593">
    <property type="entry name" value="CPE0013-like_sf"/>
</dbReference>
<accession>A0A2U1BB23</accession>
<dbReference type="RefSeq" id="WP_116882265.1">
    <property type="nucleotide sequence ID" value="NZ_CABMMC010000109.1"/>
</dbReference>
<dbReference type="Proteomes" id="UP000245959">
    <property type="component" value="Unassembled WGS sequence"/>
</dbReference>
<organism evidence="1 2">
    <name type="scientific">Victivallis vadensis</name>
    <dbReference type="NCBI Taxonomy" id="172901"/>
    <lineage>
        <taxon>Bacteria</taxon>
        <taxon>Pseudomonadati</taxon>
        <taxon>Lentisphaerota</taxon>
        <taxon>Lentisphaeria</taxon>
        <taxon>Victivallales</taxon>
        <taxon>Victivallaceae</taxon>
        <taxon>Victivallis</taxon>
    </lineage>
</organism>
<dbReference type="OrthoDB" id="9811531at2"/>
<evidence type="ECO:0000313" key="1">
    <source>
        <dbReference type="EMBL" id="PVY45869.1"/>
    </source>
</evidence>
<protein>
    <submittedName>
        <fullName evidence="1">CxxC motif-containing protein</fullName>
    </submittedName>
</protein>
<reference evidence="1 2" key="1">
    <citation type="submission" date="2018-04" db="EMBL/GenBank/DDBJ databases">
        <title>Genomic Encyclopedia of Type Strains, Phase IV (KMG-IV): sequencing the most valuable type-strain genomes for metagenomic binning, comparative biology and taxonomic classification.</title>
        <authorList>
            <person name="Goeker M."/>
        </authorList>
    </citation>
    <scope>NUCLEOTIDE SEQUENCE [LARGE SCALE GENOMIC DNA]</scope>
    <source>
        <strain evidence="1 2">DSM 14823</strain>
    </source>
</reference>
<dbReference type="SUPFAM" id="SSF160148">
    <property type="entry name" value="CPE0013-like"/>
    <property type="match status" value="1"/>
</dbReference>
<proteinExistence type="predicted"/>
<dbReference type="PANTHER" id="PTHR39450:SF1">
    <property type="entry name" value="DUF1667 DOMAIN-CONTAINING PROTEIN"/>
    <property type="match status" value="1"/>
</dbReference>
<dbReference type="PANTHER" id="PTHR39450">
    <property type="entry name" value="MOLYBDOPTERIN OXIDOREDUCTASE, 4FE-4S CLUSTER-BINDING SUBUNIT"/>
    <property type="match status" value="1"/>
</dbReference>
<gene>
    <name evidence="1" type="ORF">C8D82_10163</name>
</gene>
<dbReference type="Gene3D" id="3.10.530.10">
    <property type="entry name" value="CPE0013-like"/>
    <property type="match status" value="1"/>
</dbReference>
<evidence type="ECO:0000313" key="2">
    <source>
        <dbReference type="Proteomes" id="UP000245959"/>
    </source>
</evidence>
<comment type="caution">
    <text evidence="1">The sequence shown here is derived from an EMBL/GenBank/DDBJ whole genome shotgun (WGS) entry which is preliminary data.</text>
</comment>
<name>A0A2U1BB23_9BACT</name>
<dbReference type="Pfam" id="PF07892">
    <property type="entry name" value="DUF1667"/>
    <property type="match status" value="1"/>
</dbReference>
<dbReference type="AlphaFoldDB" id="A0A2U1BB23"/>
<dbReference type="GeneID" id="78293600"/>